<feature type="region of interest" description="Disordered" evidence="2">
    <location>
        <begin position="46"/>
        <end position="73"/>
    </location>
</feature>
<keyword evidence="1" id="KW-0479">Metal-binding</keyword>
<evidence type="ECO:0000259" key="3">
    <source>
        <dbReference type="PROSITE" id="PS50089"/>
    </source>
</evidence>
<dbReference type="PANTHER" id="PTHR47530">
    <property type="entry name" value="E3 UBIQUITIN LIGASE BIG BROTHER-RELATED"/>
    <property type="match status" value="1"/>
</dbReference>
<dbReference type="SMART" id="SM00184">
    <property type="entry name" value="RING"/>
    <property type="match status" value="1"/>
</dbReference>
<dbReference type="EMBL" id="JBDFQZ010000009">
    <property type="protein sequence ID" value="KAK9691683.1"/>
    <property type="molecule type" value="Genomic_DNA"/>
</dbReference>
<sequence length="206" mass="23195">MENGDEQAKQQQGQKQLSFDMLEQVDADHALALALQQQESAFTMLETINSDVDDGDGVDEEVGSSSSNDFDSNLESQDFYELEFLGEDEEGSDTDDEVEEDEIDPDDMSYEELIALGEIVGEESRGLSIDEIASSLSSYEHKIAECKTTIDRCVVCQIDYEKGEHLVALHCEHPFHFECINQWLQIKKVCPICSIEVIPRNNSKKM</sequence>
<dbReference type="PANTHER" id="PTHR47530:SF4">
    <property type="entry name" value="E3 UBIQUITIN LIGASE BIG BROTHER-RELATED"/>
    <property type="match status" value="1"/>
</dbReference>
<dbReference type="SUPFAM" id="SSF57850">
    <property type="entry name" value="RING/U-box"/>
    <property type="match status" value="1"/>
</dbReference>
<keyword evidence="5" id="KW-1185">Reference proteome</keyword>
<keyword evidence="1" id="KW-0862">Zinc</keyword>
<accession>A0AAW1IQF5</accession>
<proteinExistence type="predicted"/>
<dbReference type="PROSITE" id="PS50089">
    <property type="entry name" value="ZF_RING_2"/>
    <property type="match status" value="1"/>
</dbReference>
<evidence type="ECO:0000313" key="4">
    <source>
        <dbReference type="EMBL" id="KAK9691683.1"/>
    </source>
</evidence>
<evidence type="ECO:0000256" key="2">
    <source>
        <dbReference type="SAM" id="MobiDB-lite"/>
    </source>
</evidence>
<dbReference type="GO" id="GO:0008270">
    <property type="term" value="F:zinc ion binding"/>
    <property type="evidence" value="ECO:0007669"/>
    <property type="project" value="UniProtKB-KW"/>
</dbReference>
<feature type="compositionally biased region" description="Acidic residues" evidence="2">
    <location>
        <begin position="51"/>
        <end position="62"/>
    </location>
</feature>
<comment type="caution">
    <text evidence="4">The sequence shown here is derived from an EMBL/GenBank/DDBJ whole genome shotgun (WGS) entry which is preliminary data.</text>
</comment>
<dbReference type="AlphaFoldDB" id="A0AAW1IQF5"/>
<organism evidence="4 5">
    <name type="scientific">Saponaria officinalis</name>
    <name type="common">Common soapwort</name>
    <name type="synonym">Lychnis saponaria</name>
    <dbReference type="NCBI Taxonomy" id="3572"/>
    <lineage>
        <taxon>Eukaryota</taxon>
        <taxon>Viridiplantae</taxon>
        <taxon>Streptophyta</taxon>
        <taxon>Embryophyta</taxon>
        <taxon>Tracheophyta</taxon>
        <taxon>Spermatophyta</taxon>
        <taxon>Magnoliopsida</taxon>
        <taxon>eudicotyledons</taxon>
        <taxon>Gunneridae</taxon>
        <taxon>Pentapetalae</taxon>
        <taxon>Caryophyllales</taxon>
        <taxon>Caryophyllaceae</taxon>
        <taxon>Caryophylleae</taxon>
        <taxon>Saponaria</taxon>
    </lineage>
</organism>
<dbReference type="InterPro" id="IPR013083">
    <property type="entry name" value="Znf_RING/FYVE/PHD"/>
</dbReference>
<dbReference type="Gene3D" id="3.30.40.10">
    <property type="entry name" value="Zinc/RING finger domain, C3HC4 (zinc finger)"/>
    <property type="match status" value="1"/>
</dbReference>
<evidence type="ECO:0000313" key="5">
    <source>
        <dbReference type="Proteomes" id="UP001443914"/>
    </source>
</evidence>
<gene>
    <name evidence="4" type="ORF">RND81_09G212000</name>
</gene>
<name>A0AAW1IQF5_SAPOF</name>
<dbReference type="InterPro" id="IPR001841">
    <property type="entry name" value="Znf_RING"/>
</dbReference>
<dbReference type="Pfam" id="PF13639">
    <property type="entry name" value="zf-RING_2"/>
    <property type="match status" value="1"/>
</dbReference>
<protein>
    <recommendedName>
        <fullName evidence="3">RING-type domain-containing protein</fullName>
    </recommendedName>
</protein>
<dbReference type="InterPro" id="IPR043312">
    <property type="entry name" value="AtBBR-like"/>
</dbReference>
<reference evidence="4" key="1">
    <citation type="submission" date="2024-03" db="EMBL/GenBank/DDBJ databases">
        <title>WGS assembly of Saponaria officinalis var. Norfolk2.</title>
        <authorList>
            <person name="Jenkins J."/>
            <person name="Shu S."/>
            <person name="Grimwood J."/>
            <person name="Barry K."/>
            <person name="Goodstein D."/>
            <person name="Schmutz J."/>
            <person name="Leebens-Mack J."/>
            <person name="Osbourn A."/>
        </authorList>
    </citation>
    <scope>NUCLEOTIDE SEQUENCE [LARGE SCALE GENOMIC DNA]</scope>
    <source>
        <strain evidence="4">JIC</strain>
    </source>
</reference>
<evidence type="ECO:0000256" key="1">
    <source>
        <dbReference type="PROSITE-ProRule" id="PRU00175"/>
    </source>
</evidence>
<dbReference type="Proteomes" id="UP001443914">
    <property type="component" value="Unassembled WGS sequence"/>
</dbReference>
<keyword evidence="1" id="KW-0863">Zinc-finger</keyword>
<feature type="domain" description="RING-type" evidence="3">
    <location>
        <begin position="153"/>
        <end position="194"/>
    </location>
</feature>